<dbReference type="KEGG" id="vg:18501033"/>
<sequence>MMAITVADLQDRYDDANLACIVQPVKWSTPWAILPQAAQFRTASTRRSVPQIDWVIEMWEADIRTALTTWMKTSQNIDLGNRLQNLPASFISFLYRNLFTNVRDENSSVFMTRLDHELTGAIHAAPAYWVGYYLAGYLMAQYATGTDNESQYRYKQLSDLQEVIGTAMVNLLTQSPTLTRDQHVMAANTQSVGDRQTMFVDADRLVTYLNSGKTIDALATGWLLNEINPTV</sequence>
<evidence type="ECO:0000313" key="1">
    <source>
        <dbReference type="EMBL" id="AGX01860.1"/>
    </source>
</evidence>
<dbReference type="EMBL" id="KF623294">
    <property type="protein sequence ID" value="AGX01860.1"/>
    <property type="molecule type" value="Genomic_DNA"/>
</dbReference>
<accession>W8CZY3</accession>
<evidence type="ECO:0000313" key="2">
    <source>
        <dbReference type="Proteomes" id="UP000204235"/>
    </source>
</evidence>
<dbReference type="Proteomes" id="UP000204235">
    <property type="component" value="Segment"/>
</dbReference>
<dbReference type="GeneID" id="18501033"/>
<name>W8CZY3_9CAUD</name>
<dbReference type="RefSeq" id="YP_009010191.1">
    <property type="nucleotide sequence ID" value="NC_023610.1"/>
</dbReference>
<organism evidence="1 2">
    <name type="scientific">Erwinia phage PhiEaH1</name>
    <dbReference type="NCBI Taxonomy" id="1401669"/>
    <lineage>
        <taxon>Viruses</taxon>
        <taxon>Duplodnaviria</taxon>
        <taxon>Heunggongvirae</taxon>
        <taxon>Uroviricota</taxon>
        <taxon>Caudoviricetes</taxon>
        <taxon>Chimalliviridae</taxon>
        <taxon>Iapetusvirus</taxon>
        <taxon>Iapetusvirus EaH1</taxon>
    </lineage>
</organism>
<reference evidence="1 2" key="1">
    <citation type="journal article" date="2014" name="FEMS Microbiol. Lett.">
        <title>The genome of the Erwinia amylovora phage PhiEaH1 reveals greater diversity and broadens the applicability of phages for the treatment of fire blight.</title>
        <authorList>
            <person name="Meczker K."/>
            <person name="Domotor D."/>
            <person name="Vass J."/>
            <person name="Rakhely G."/>
            <person name="Schneider G."/>
            <person name="Kovacs T."/>
        </authorList>
    </citation>
    <scope>NUCLEOTIDE SEQUENCE [LARGE SCALE GENOMIC DNA]</scope>
</reference>
<keyword evidence="2" id="KW-1185">Reference proteome</keyword>
<proteinExistence type="predicted"/>
<protein>
    <submittedName>
        <fullName evidence="1">Uncharacterized protein</fullName>
    </submittedName>
</protein>